<evidence type="ECO:0000256" key="1">
    <source>
        <dbReference type="SAM" id="MobiDB-lite"/>
    </source>
</evidence>
<evidence type="ECO:0000313" key="3">
    <source>
        <dbReference type="Proteomes" id="UP001333110"/>
    </source>
</evidence>
<dbReference type="EMBL" id="JAUNZN010000024">
    <property type="protein sequence ID" value="KAK4808545.1"/>
    <property type="molecule type" value="Genomic_DNA"/>
</dbReference>
<dbReference type="AlphaFoldDB" id="A0AAN7MKL4"/>
<comment type="caution">
    <text evidence="2">The sequence shown here is derived from an EMBL/GenBank/DDBJ whole genome shotgun (WGS) entry which is preliminary data.</text>
</comment>
<dbReference type="Proteomes" id="UP001333110">
    <property type="component" value="Unassembled WGS sequence"/>
</dbReference>
<organism evidence="2 3">
    <name type="scientific">Mycteria americana</name>
    <name type="common">Wood stork</name>
    <dbReference type="NCBI Taxonomy" id="33587"/>
    <lineage>
        <taxon>Eukaryota</taxon>
        <taxon>Metazoa</taxon>
        <taxon>Chordata</taxon>
        <taxon>Craniata</taxon>
        <taxon>Vertebrata</taxon>
        <taxon>Euteleostomi</taxon>
        <taxon>Archelosauria</taxon>
        <taxon>Archosauria</taxon>
        <taxon>Dinosauria</taxon>
        <taxon>Saurischia</taxon>
        <taxon>Theropoda</taxon>
        <taxon>Coelurosauria</taxon>
        <taxon>Aves</taxon>
        <taxon>Neognathae</taxon>
        <taxon>Neoaves</taxon>
        <taxon>Aequornithes</taxon>
        <taxon>Ciconiiformes</taxon>
        <taxon>Ciconiidae</taxon>
        <taxon>Mycteria</taxon>
    </lineage>
</organism>
<reference evidence="2 3" key="1">
    <citation type="journal article" date="2023" name="J. Hered.">
        <title>Chromosome-level genome of the wood stork (Mycteria americana) provides insight into avian chromosome evolution.</title>
        <authorList>
            <person name="Flamio R. Jr."/>
            <person name="Ramstad K.M."/>
        </authorList>
    </citation>
    <scope>NUCLEOTIDE SEQUENCE [LARGE SCALE GENOMIC DNA]</scope>
    <source>
        <strain evidence="2">JAX WOST 10</strain>
    </source>
</reference>
<feature type="region of interest" description="Disordered" evidence="1">
    <location>
        <begin position="32"/>
        <end position="57"/>
    </location>
</feature>
<gene>
    <name evidence="2" type="ORF">QYF61_009848</name>
</gene>
<name>A0AAN7MKL4_MYCAM</name>
<sequence>MLEQSVPEGMYPMERTHAGAVHEGLYTVGGTPHQSRGKVTGEATPGVLSPVLGSPVRERGGHIKRLQRRTTKAIKRRQHTCYDEQLRELGLLTTEKRRLRRDLINVQKQLKRGCSKDGASDRTRGNGHKLKHRKFPLNLRKHPFTVSVIKHWHRLSTQLVESPCLQILNSCLVTALGNRLYASGLCRGLGPQDLHRSLPTSTIL</sequence>
<proteinExistence type="predicted"/>
<accession>A0AAN7MKL4</accession>
<protein>
    <submittedName>
        <fullName evidence="2">Uncharacterized protein</fullName>
    </submittedName>
</protein>
<evidence type="ECO:0000313" key="2">
    <source>
        <dbReference type="EMBL" id="KAK4808545.1"/>
    </source>
</evidence>
<keyword evidence="3" id="KW-1185">Reference proteome</keyword>